<dbReference type="Gene3D" id="1.10.540.10">
    <property type="entry name" value="Acyl-CoA dehydrogenase/oxidase, N-terminal domain"/>
    <property type="match status" value="1"/>
</dbReference>
<dbReference type="InterPro" id="IPR013107">
    <property type="entry name" value="Acyl-CoA_DH_C"/>
</dbReference>
<dbReference type="PANTHER" id="PTHR43884">
    <property type="entry name" value="ACYL-COA DEHYDROGENASE"/>
    <property type="match status" value="1"/>
</dbReference>
<evidence type="ECO:0000313" key="5">
    <source>
        <dbReference type="Proteomes" id="UP000006327"/>
    </source>
</evidence>
<dbReference type="InterPro" id="IPR013786">
    <property type="entry name" value="AcylCoA_DH/ox_N"/>
</dbReference>
<comment type="caution">
    <text evidence="4">The sequence shown here is derived from an EMBL/GenBank/DDBJ whole genome shotgun (WGS) entry which is preliminary data.</text>
</comment>
<keyword evidence="5" id="KW-1185">Reference proteome</keyword>
<dbReference type="RefSeq" id="WP_007618741.1">
    <property type="nucleotide sequence ID" value="NZ_BAEO01000021.1"/>
</dbReference>
<keyword evidence="1" id="KW-0560">Oxidoreductase</keyword>
<dbReference type="Gene3D" id="2.40.110.10">
    <property type="entry name" value="Butyryl-CoA Dehydrogenase, subunit A, domain 2"/>
    <property type="match status" value="1"/>
</dbReference>
<dbReference type="SUPFAM" id="SSF47203">
    <property type="entry name" value="Acyl-CoA dehydrogenase C-terminal domain-like"/>
    <property type="match status" value="1"/>
</dbReference>
<evidence type="ECO:0000256" key="1">
    <source>
        <dbReference type="ARBA" id="ARBA00023002"/>
    </source>
</evidence>
<sequence length="382" mass="41843">MYKNAVDKEQWGGEVKFNSLLSDIRARRAEFEEQRYISQDIIEKFKDIGIYRAFVPETFAGGGKTPSEFLKAIEAISAADGSAGWVASFGMNPAYLAALPKETLDKVWGDSPDIVFAGGVFPPQHAEKVEGGYIVNGRWQWGSGCMGASLIGVGIMPGEGSKVPKMAVLPADKVTIEHTWEVHGMVGTGSFDLVVENVFVAEEWTFIRGGTPTVESPFFKYPSLSFASQVLAVTALGIAREAIDVVVNSAKGRKSVTGAPNLGERHYAQIEIAKAEAKLRSSRAFFYEATDEVWEVIVRGEEPTPHQVSMLRLATTNVARECAEATRIAYQLSGMQGAYLEHPLSRCFRDAHLVTQHAFMGEVTYQNAGAMMFEHLPFPGYL</sequence>
<dbReference type="InterPro" id="IPR009100">
    <property type="entry name" value="AcylCoA_DH/oxidase_NM_dom_sf"/>
</dbReference>
<organism evidence="4 5">
    <name type="scientific">Paraglaciecola arctica BSs20135</name>
    <dbReference type="NCBI Taxonomy" id="493475"/>
    <lineage>
        <taxon>Bacteria</taxon>
        <taxon>Pseudomonadati</taxon>
        <taxon>Pseudomonadota</taxon>
        <taxon>Gammaproteobacteria</taxon>
        <taxon>Alteromonadales</taxon>
        <taxon>Alteromonadaceae</taxon>
        <taxon>Paraglaciecola</taxon>
    </lineage>
</organism>
<dbReference type="OrthoDB" id="7316074at2"/>
<dbReference type="InterPro" id="IPR046373">
    <property type="entry name" value="Acyl-CoA_Oxase/DH_mid-dom_sf"/>
</dbReference>
<protein>
    <submittedName>
        <fullName evidence="4">Acyl-CoA dehydrogenase type 2 domain</fullName>
    </submittedName>
</protein>
<dbReference type="EMBL" id="BAEO01000021">
    <property type="protein sequence ID" value="GAC18686.1"/>
    <property type="molecule type" value="Genomic_DNA"/>
</dbReference>
<dbReference type="PANTHER" id="PTHR43884:SF12">
    <property type="entry name" value="ISOVALERYL-COA DEHYDROGENASE, MITOCHONDRIAL-RELATED"/>
    <property type="match status" value="1"/>
</dbReference>
<feature type="domain" description="Acyl-CoA dehydrogenase C-terminal" evidence="3">
    <location>
        <begin position="230"/>
        <end position="360"/>
    </location>
</feature>
<dbReference type="InterPro" id="IPR036250">
    <property type="entry name" value="AcylCo_DH-like_C"/>
</dbReference>
<proteinExistence type="predicted"/>
<dbReference type="Pfam" id="PF08028">
    <property type="entry name" value="Acyl-CoA_dh_2"/>
    <property type="match status" value="1"/>
</dbReference>
<gene>
    <name evidence="4" type="ORF">GARC_1714</name>
</gene>
<accession>K6Y3Z7</accession>
<dbReference type="PIRSF" id="PIRSF016578">
    <property type="entry name" value="HsaA"/>
    <property type="match status" value="1"/>
</dbReference>
<name>K6Y3Z7_9ALTE</name>
<dbReference type="Proteomes" id="UP000006327">
    <property type="component" value="Unassembled WGS sequence"/>
</dbReference>
<dbReference type="Gene3D" id="1.20.140.10">
    <property type="entry name" value="Butyryl-CoA Dehydrogenase, subunit A, domain 3"/>
    <property type="match status" value="1"/>
</dbReference>
<dbReference type="Pfam" id="PF02771">
    <property type="entry name" value="Acyl-CoA_dh_N"/>
    <property type="match status" value="1"/>
</dbReference>
<dbReference type="GO" id="GO:0003995">
    <property type="term" value="F:acyl-CoA dehydrogenase activity"/>
    <property type="evidence" value="ECO:0007669"/>
    <property type="project" value="TreeGrafter"/>
</dbReference>
<dbReference type="AlphaFoldDB" id="K6Y3Z7"/>
<feature type="domain" description="Acyl-CoA dehydrogenase/oxidase N-terminal" evidence="2">
    <location>
        <begin position="24"/>
        <end position="90"/>
    </location>
</feature>
<evidence type="ECO:0000259" key="2">
    <source>
        <dbReference type="Pfam" id="PF02771"/>
    </source>
</evidence>
<dbReference type="GO" id="GO:0050660">
    <property type="term" value="F:flavin adenine dinucleotide binding"/>
    <property type="evidence" value="ECO:0007669"/>
    <property type="project" value="InterPro"/>
</dbReference>
<evidence type="ECO:0000259" key="3">
    <source>
        <dbReference type="Pfam" id="PF08028"/>
    </source>
</evidence>
<dbReference type="InterPro" id="IPR037069">
    <property type="entry name" value="AcylCoA_DH/ox_N_sf"/>
</dbReference>
<evidence type="ECO:0000313" key="4">
    <source>
        <dbReference type="EMBL" id="GAC18686.1"/>
    </source>
</evidence>
<dbReference type="SUPFAM" id="SSF56645">
    <property type="entry name" value="Acyl-CoA dehydrogenase NM domain-like"/>
    <property type="match status" value="1"/>
</dbReference>
<dbReference type="eggNOG" id="COG1960">
    <property type="taxonomic scope" value="Bacteria"/>
</dbReference>
<dbReference type="STRING" id="493475.GARC_1714"/>
<reference evidence="4 5" key="1">
    <citation type="journal article" date="2017" name="Antonie Van Leeuwenhoek">
        <title>Rhizobium rhizosphaerae sp. nov., a novel species isolated from rice rhizosphere.</title>
        <authorList>
            <person name="Zhao J.J."/>
            <person name="Zhang J."/>
            <person name="Zhang R.J."/>
            <person name="Zhang C.W."/>
            <person name="Yin H.Q."/>
            <person name="Zhang X.X."/>
        </authorList>
    </citation>
    <scope>NUCLEOTIDE SEQUENCE [LARGE SCALE GENOMIC DNA]</scope>
    <source>
        <strain evidence="4 5">BSs20135</strain>
    </source>
</reference>